<evidence type="ECO:0000259" key="5">
    <source>
        <dbReference type="PROSITE" id="PS50977"/>
    </source>
</evidence>
<dbReference type="InterPro" id="IPR023772">
    <property type="entry name" value="DNA-bd_HTH_TetR-type_CS"/>
</dbReference>
<evidence type="ECO:0000313" key="6">
    <source>
        <dbReference type="EMBL" id="GAA3668714.1"/>
    </source>
</evidence>
<dbReference type="Pfam" id="PF00440">
    <property type="entry name" value="TetR_N"/>
    <property type="match status" value="1"/>
</dbReference>
<evidence type="ECO:0000256" key="4">
    <source>
        <dbReference type="PROSITE-ProRule" id="PRU00335"/>
    </source>
</evidence>
<sequence>MTQPRGRGAATTAAIENAAVDLALEHGYDGLTVDLICEAVGISQRTFFNHFPTKDDAILGSYHPHVDEHAARRFIVSDGPLLIDAMSLISQPTADAAPPRFRDRLRLIASSPTLMTRQMERIGRLDDELREIILLRLTHQRPADDPVEREADADMVAHLLAGAMRSIATAASRSESGEDVAALAARARDALARVIAESAPPAQP</sequence>
<evidence type="ECO:0000256" key="3">
    <source>
        <dbReference type="ARBA" id="ARBA00023163"/>
    </source>
</evidence>
<evidence type="ECO:0000256" key="1">
    <source>
        <dbReference type="ARBA" id="ARBA00023015"/>
    </source>
</evidence>
<keyword evidence="2 4" id="KW-0238">DNA-binding</keyword>
<proteinExistence type="predicted"/>
<dbReference type="PANTHER" id="PTHR30055:SF238">
    <property type="entry name" value="MYCOFACTOCIN BIOSYNTHESIS TRANSCRIPTIONAL REGULATOR MFTR-RELATED"/>
    <property type="match status" value="1"/>
</dbReference>
<comment type="caution">
    <text evidence="6">The sequence shown here is derived from an EMBL/GenBank/DDBJ whole genome shotgun (WGS) entry which is preliminary data.</text>
</comment>
<evidence type="ECO:0000256" key="2">
    <source>
        <dbReference type="ARBA" id="ARBA00023125"/>
    </source>
</evidence>
<gene>
    <name evidence="6" type="ORF">GCM10022202_33500</name>
</gene>
<dbReference type="InterPro" id="IPR009057">
    <property type="entry name" value="Homeodomain-like_sf"/>
</dbReference>
<dbReference type="PROSITE" id="PS01081">
    <property type="entry name" value="HTH_TETR_1"/>
    <property type="match status" value="1"/>
</dbReference>
<dbReference type="Proteomes" id="UP001410795">
    <property type="component" value="Unassembled WGS sequence"/>
</dbReference>
<dbReference type="PROSITE" id="PS50977">
    <property type="entry name" value="HTH_TETR_2"/>
    <property type="match status" value="1"/>
</dbReference>
<dbReference type="Gene3D" id="1.10.357.10">
    <property type="entry name" value="Tetracycline Repressor, domain 2"/>
    <property type="match status" value="1"/>
</dbReference>
<dbReference type="InterPro" id="IPR050109">
    <property type="entry name" value="HTH-type_TetR-like_transc_reg"/>
</dbReference>
<dbReference type="PANTHER" id="PTHR30055">
    <property type="entry name" value="HTH-TYPE TRANSCRIPTIONAL REGULATOR RUTR"/>
    <property type="match status" value="1"/>
</dbReference>
<dbReference type="SUPFAM" id="SSF46689">
    <property type="entry name" value="Homeodomain-like"/>
    <property type="match status" value="1"/>
</dbReference>
<feature type="DNA-binding region" description="H-T-H motif" evidence="4">
    <location>
        <begin position="32"/>
        <end position="51"/>
    </location>
</feature>
<keyword evidence="1" id="KW-0805">Transcription regulation</keyword>
<dbReference type="EMBL" id="BAAAYV010000025">
    <property type="protein sequence ID" value="GAA3668714.1"/>
    <property type="molecule type" value="Genomic_DNA"/>
</dbReference>
<evidence type="ECO:0000313" key="7">
    <source>
        <dbReference type="Proteomes" id="UP001410795"/>
    </source>
</evidence>
<feature type="domain" description="HTH tetR-type" evidence="5">
    <location>
        <begin position="9"/>
        <end position="69"/>
    </location>
</feature>
<keyword evidence="7" id="KW-1185">Reference proteome</keyword>
<accession>A0ABP7BTJ6</accession>
<protein>
    <recommendedName>
        <fullName evidence="5">HTH tetR-type domain-containing protein</fullName>
    </recommendedName>
</protein>
<keyword evidence="3" id="KW-0804">Transcription</keyword>
<dbReference type="RefSeq" id="WP_221858061.1">
    <property type="nucleotide sequence ID" value="NZ_BAAAYV010000025.1"/>
</dbReference>
<dbReference type="InterPro" id="IPR001647">
    <property type="entry name" value="HTH_TetR"/>
</dbReference>
<reference evidence="7" key="1">
    <citation type="journal article" date="2019" name="Int. J. Syst. Evol. Microbiol.">
        <title>The Global Catalogue of Microorganisms (GCM) 10K type strain sequencing project: providing services to taxonomists for standard genome sequencing and annotation.</title>
        <authorList>
            <consortium name="The Broad Institute Genomics Platform"/>
            <consortium name="The Broad Institute Genome Sequencing Center for Infectious Disease"/>
            <person name="Wu L."/>
            <person name="Ma J."/>
        </authorList>
    </citation>
    <scope>NUCLEOTIDE SEQUENCE [LARGE SCALE GENOMIC DNA]</scope>
    <source>
        <strain evidence="7">JCM 16546</strain>
    </source>
</reference>
<organism evidence="6 7">
    <name type="scientific">Microbacterium marinilacus</name>
    <dbReference type="NCBI Taxonomy" id="415209"/>
    <lineage>
        <taxon>Bacteria</taxon>
        <taxon>Bacillati</taxon>
        <taxon>Actinomycetota</taxon>
        <taxon>Actinomycetes</taxon>
        <taxon>Micrococcales</taxon>
        <taxon>Microbacteriaceae</taxon>
        <taxon>Microbacterium</taxon>
    </lineage>
</organism>
<dbReference type="PRINTS" id="PR00455">
    <property type="entry name" value="HTHTETR"/>
</dbReference>
<name>A0ABP7BTJ6_9MICO</name>